<protein>
    <submittedName>
        <fullName evidence="2">Uncharacterized protein</fullName>
    </submittedName>
</protein>
<dbReference type="VEuPathDB" id="FungiDB:EMCG_05204"/>
<feature type="compositionally biased region" description="Basic and acidic residues" evidence="1">
    <location>
        <begin position="483"/>
        <end position="493"/>
    </location>
</feature>
<dbReference type="OrthoDB" id="5419928at2759"/>
<name>A0A0G2HPL8_9EURO</name>
<reference evidence="3" key="1">
    <citation type="journal article" date="2015" name="PLoS Genet.">
        <title>The dynamic genome and transcriptome of the human fungal pathogen Blastomyces and close relative Emmonsia.</title>
        <authorList>
            <person name="Munoz J.F."/>
            <person name="Gauthier G.M."/>
            <person name="Desjardins C.A."/>
            <person name="Gallo J.E."/>
            <person name="Holder J."/>
            <person name="Sullivan T.D."/>
            <person name="Marty A.J."/>
            <person name="Carmen J.C."/>
            <person name="Chen Z."/>
            <person name="Ding L."/>
            <person name="Gujja S."/>
            <person name="Magrini V."/>
            <person name="Misas E."/>
            <person name="Mitreva M."/>
            <person name="Priest M."/>
            <person name="Saif S."/>
            <person name="Whiston E.A."/>
            <person name="Young S."/>
            <person name="Zeng Q."/>
            <person name="Goldman W.E."/>
            <person name="Mardis E.R."/>
            <person name="Taylor J.W."/>
            <person name="McEwen J.G."/>
            <person name="Clay O.K."/>
            <person name="Klein B.S."/>
            <person name="Cuomo C.A."/>
        </authorList>
    </citation>
    <scope>NUCLEOTIDE SEQUENCE [LARGE SCALE GENOMIC DNA]</scope>
    <source>
        <strain evidence="3">UAMH 3008</strain>
    </source>
</reference>
<accession>A0A0G2HPL8</accession>
<feature type="region of interest" description="Disordered" evidence="1">
    <location>
        <begin position="404"/>
        <end position="530"/>
    </location>
</feature>
<feature type="compositionally biased region" description="Polar residues" evidence="1">
    <location>
        <begin position="505"/>
        <end position="514"/>
    </location>
</feature>
<comment type="caution">
    <text evidence="2">The sequence shown here is derived from an EMBL/GenBank/DDBJ whole genome shotgun (WGS) entry which is preliminary data.</text>
</comment>
<dbReference type="AlphaFoldDB" id="A0A0G2HPL8"/>
<dbReference type="Proteomes" id="UP000034164">
    <property type="component" value="Unassembled WGS sequence"/>
</dbReference>
<organism evidence="2 3">
    <name type="scientific">[Emmonsia] crescens</name>
    <dbReference type="NCBI Taxonomy" id="73230"/>
    <lineage>
        <taxon>Eukaryota</taxon>
        <taxon>Fungi</taxon>
        <taxon>Dikarya</taxon>
        <taxon>Ascomycota</taxon>
        <taxon>Pezizomycotina</taxon>
        <taxon>Eurotiomycetes</taxon>
        <taxon>Eurotiomycetidae</taxon>
        <taxon>Onygenales</taxon>
        <taxon>Ajellomycetaceae</taxon>
        <taxon>Emergomyces</taxon>
    </lineage>
</organism>
<evidence type="ECO:0000256" key="1">
    <source>
        <dbReference type="SAM" id="MobiDB-lite"/>
    </source>
</evidence>
<feature type="compositionally biased region" description="Polar residues" evidence="1">
    <location>
        <begin position="466"/>
        <end position="477"/>
    </location>
</feature>
<feature type="region of interest" description="Disordered" evidence="1">
    <location>
        <begin position="317"/>
        <end position="385"/>
    </location>
</feature>
<sequence length="530" mass="59841">MPYAITLSIDDLDKLTAKDLEGVGYVTPIWLNLNAEVLIVELLADHLVRWIERSDPEKWTEEHFKKLKKVVDSRGCEYSLDATALEDKLKNLSNVNARRTSTSPASVLTMSTLTHTPTPDPEMEAARARRQAQIVQDYNDLIERGGRPAFPLEIAQTYANDFGEHGAMVEYWGQSFFGQRDRWISFLNFQLKKRRTMDIFTNYQQAVHDHREKEGIEGNIQLLFDEEQQSKVEQWKEYHYYRHRHLPRMRENAEAARKEREQDIIDWEAGKRDPSIPDDMGWIHHIRSIDESKLEAYMSMIHWIEAELPKIEQECAESANKGVDDASRPAGKEDEAKESTTLSSAHTDSAPPSAEKHSRRSRRSASGTKISTAPLGVIVTPRVSSRQGENLAVSAKHLSHADLGTASLAPPDQSSTSAGRATREDITSNASRKKRSRLGNPSRKKSPAETAPLRRSQRVIDMASRKIQQQAVEQTAGPSHIAPKTETRREPRAQVKKNPKPAPLQSRSQGITKSRASRKGSLPRAAKKTL</sequence>
<evidence type="ECO:0000313" key="2">
    <source>
        <dbReference type="EMBL" id="KKZ60022.1"/>
    </source>
</evidence>
<feature type="compositionally biased region" description="Basic residues" evidence="1">
    <location>
        <begin position="431"/>
        <end position="445"/>
    </location>
</feature>
<evidence type="ECO:0000313" key="3">
    <source>
        <dbReference type="Proteomes" id="UP000034164"/>
    </source>
</evidence>
<feature type="compositionally biased region" description="Basic and acidic residues" evidence="1">
    <location>
        <begin position="322"/>
        <end position="338"/>
    </location>
</feature>
<dbReference type="EMBL" id="LCZI01001610">
    <property type="protein sequence ID" value="KKZ60022.1"/>
    <property type="molecule type" value="Genomic_DNA"/>
</dbReference>
<gene>
    <name evidence="2" type="ORF">EMCG_05204</name>
</gene>
<proteinExistence type="predicted"/>